<keyword evidence="3" id="KW-1185">Reference proteome</keyword>
<dbReference type="EMBL" id="BNAT01000041">
    <property type="protein sequence ID" value="GHE55221.1"/>
    <property type="molecule type" value="Genomic_DNA"/>
</dbReference>
<reference evidence="2" key="2">
    <citation type="submission" date="2020-09" db="EMBL/GenBank/DDBJ databases">
        <authorList>
            <person name="Sun Q."/>
            <person name="Zhou Y."/>
        </authorList>
    </citation>
    <scope>NUCLEOTIDE SEQUENCE</scope>
    <source>
        <strain evidence="2">CGMCC 4.7403</strain>
    </source>
</reference>
<accession>A0A918ZIU9</accession>
<dbReference type="InterPro" id="IPR046177">
    <property type="entry name" value="DUF6186"/>
</dbReference>
<dbReference type="Pfam" id="PF19684">
    <property type="entry name" value="DUF6186"/>
    <property type="match status" value="1"/>
</dbReference>
<keyword evidence="1" id="KW-1133">Transmembrane helix</keyword>
<gene>
    <name evidence="2" type="ORF">GCM10017771_77790</name>
</gene>
<evidence type="ECO:0000313" key="2">
    <source>
        <dbReference type="EMBL" id="GHE55221.1"/>
    </source>
</evidence>
<feature type="transmembrane region" description="Helical" evidence="1">
    <location>
        <begin position="24"/>
        <end position="46"/>
    </location>
</feature>
<dbReference type="Proteomes" id="UP000603227">
    <property type="component" value="Unassembled WGS sequence"/>
</dbReference>
<feature type="transmembrane region" description="Helical" evidence="1">
    <location>
        <begin position="67"/>
        <end position="84"/>
    </location>
</feature>
<dbReference type="AlphaFoldDB" id="A0A918ZIU9"/>
<sequence length="96" mass="11035">MPQLSCDSQSAHMRVEIAVTEHPVIGYLVWAVLFGALFAWEGLALVRTGDGFPTLSDALRAVMRYPFGRWALFALWLWFGWHTFVRGWHFLLRDAP</sequence>
<evidence type="ECO:0000256" key="1">
    <source>
        <dbReference type="SAM" id="Phobius"/>
    </source>
</evidence>
<organism evidence="2 3">
    <name type="scientific">Streptomyces capitiformicae</name>
    <dbReference type="NCBI Taxonomy" id="2014920"/>
    <lineage>
        <taxon>Bacteria</taxon>
        <taxon>Bacillati</taxon>
        <taxon>Actinomycetota</taxon>
        <taxon>Actinomycetes</taxon>
        <taxon>Kitasatosporales</taxon>
        <taxon>Streptomycetaceae</taxon>
        <taxon>Streptomyces</taxon>
    </lineage>
</organism>
<keyword evidence="1" id="KW-0812">Transmembrane</keyword>
<keyword evidence="1" id="KW-0472">Membrane</keyword>
<protein>
    <submittedName>
        <fullName evidence="2">Uncharacterized protein</fullName>
    </submittedName>
</protein>
<evidence type="ECO:0000313" key="3">
    <source>
        <dbReference type="Proteomes" id="UP000603227"/>
    </source>
</evidence>
<proteinExistence type="predicted"/>
<name>A0A918ZIU9_9ACTN</name>
<reference evidence="2" key="1">
    <citation type="journal article" date="2014" name="Int. J. Syst. Evol. Microbiol.">
        <title>Complete genome sequence of Corynebacterium casei LMG S-19264T (=DSM 44701T), isolated from a smear-ripened cheese.</title>
        <authorList>
            <consortium name="US DOE Joint Genome Institute (JGI-PGF)"/>
            <person name="Walter F."/>
            <person name="Albersmeier A."/>
            <person name="Kalinowski J."/>
            <person name="Ruckert C."/>
        </authorList>
    </citation>
    <scope>NUCLEOTIDE SEQUENCE</scope>
    <source>
        <strain evidence="2">CGMCC 4.7403</strain>
    </source>
</reference>
<comment type="caution">
    <text evidence="2">The sequence shown here is derived from an EMBL/GenBank/DDBJ whole genome shotgun (WGS) entry which is preliminary data.</text>
</comment>